<gene>
    <name evidence="4" type="ORF">HNR72_005763</name>
</gene>
<dbReference type="Gene3D" id="2.130.10.10">
    <property type="entry name" value="YVTN repeat-like/Quinoprotein amine dehydrogenase"/>
    <property type="match status" value="3"/>
</dbReference>
<name>A0AA89TX18_STRCU</name>
<dbReference type="SMART" id="SM00320">
    <property type="entry name" value="WD40"/>
    <property type="match status" value="12"/>
</dbReference>
<sequence>MTVHALVVGAGGFPARVPTEEEEAEGVVPLEPLPSVAEAVHDVAHALLRAGLDVTGPVLDPTPAEFRVAWETARERAGQDPLVVHFSGHAQTVGPVLYLAMRNTTTLPNGIRRTSVDADELLRDVEHEDGGPVLFLLDVCGGGTALTAQLAQRLLGVQSRNAWVIAACGAGEITYGARFSKAAATVIDRIARGTLDGPPDLEHVPVALLAEEIDKELERVDTAAGMPKQDVVCTRHDEASGPPAPFLRNRRHSDDAEEQFRAEAVASLRRYAERLDPRLDLHHFAARAAGTPDAEAFFFSGRRSQLERIEEWLGAPRPLRHRLLAVTGRPGAGKSALLGVTVCTVHPRLRPLRDRLGLRDFRPPPDPRLLAVHAHHLSTQDVVDSLHRQARALRPPRQQSGRAQPRAGAPHATFGELAAALRAVGDVTVVVDALDEADDPDGLLCHVLLPLTGEDGDPVPGCRVLIGTRLWPDSLPGLHAALTGHPERLLDLDAEQPASLAEHLGTYLGRLLDTDYTTDVTDMIAYRLSGSAEHGAFLTAAVYGAHLRRLSRAGTVLSGAEIARELPCDLPGMLDLDLRTLTAELPWTEAVLAVLARAAGQGMPAGLLHQVALALRPDARDRALPPRLRDTAEVLAGARFYLRTAYDPGADPAVDDGKLYSFFHRAPAEHLAGRTDCGAVLRALLSTVPAEGGARDWSRADRYLRRHAADHAVEAGPDQLDALLEDPSYLLHADPERLVRHLHRARGRRARMRADVYRQTTAHHPLRHLTAVRRDLLGLDAAVWRDTGLSDALASRPGPPPPPARPVWAVSRTATPARLQTLGPHAGPVSQVLLARAPGRDGSGETPGHGEYMVLSTGDTHCTRLSDPLSGRILRTLGGLSGPARAVAPAELADGRRVLVSGGEDGLLYVHDLRTGDRIRRQAAGVGPVRALVTVSLPEGGTRAVAAGHGRQAVLWDPDGTTPTRLDTSMVLLTGLATARLPDGTPVAIAVGEDREARVFDVRTGHRLRSLGRHADYVRAVATATLDDGTVVAVTGCCDGRVQVWNAADGRGLHTLTGHEGWVTRVVTGTVAGRRIAVSGDRAGRVLVWDLAEGRPLHEPASAGHGVITCLALGGDGERGWVVTGCRDGRVAVWELGTGRPAHVFAAHPGGVHGVDVALIDDRLVAVSGGADGHAVVWDVTDTRPDAPEPGHEHTDTRPDAPEPAHEEAMEAVAVAVPGEGPALCVAGGGERGAEVRDLATGEHRHALDDSGRRLLVRALATAELPDVGPVAVAGGRDGSLRMWELTHGGLVHAFPNGTARIRAVAAGRAADGRQVLVAGGDMALATVWDLATGAPLRTFTGHRGWLLAATLTDGGPTPGLAISGDRRGALLVWDVSTGREVAALTRSGGRIDAVATAELPGEGTVALSGGDGGEVLVWDLGRPGVAERLTGLRRRVTALATARLPGGRVLAVGGGEDRRVVVWDLVTRQELATPYHLPTAVSSIAACATGFVVAHEAGTASFTWCADLLAPVSG</sequence>
<dbReference type="EMBL" id="JACHLX010000001">
    <property type="protein sequence ID" value="MBB5814735.1"/>
    <property type="molecule type" value="Genomic_DNA"/>
</dbReference>
<dbReference type="Pfam" id="PF00400">
    <property type="entry name" value="WD40"/>
    <property type="match status" value="3"/>
</dbReference>
<dbReference type="InterPro" id="IPR036322">
    <property type="entry name" value="WD40_repeat_dom_sf"/>
</dbReference>
<dbReference type="GeneID" id="93842188"/>
<comment type="caution">
    <text evidence="4">The sequence shown here is derived from an EMBL/GenBank/DDBJ whole genome shotgun (WGS) entry which is preliminary data.</text>
</comment>
<reference evidence="4 5" key="1">
    <citation type="submission" date="2020-08" db="EMBL/GenBank/DDBJ databases">
        <title>Sequencing the genomes of 1000 actinobacteria strains.</title>
        <authorList>
            <person name="Klenk H.-P."/>
        </authorList>
    </citation>
    <scope>NUCLEOTIDE SEQUENCE [LARGE SCALE GENOMIC DNA]</scope>
    <source>
        <strain evidence="4 5">DSM 40129</strain>
    </source>
</reference>
<organism evidence="4 5">
    <name type="scientific">Streptomyces collinus</name>
    <dbReference type="NCBI Taxonomy" id="42684"/>
    <lineage>
        <taxon>Bacteria</taxon>
        <taxon>Bacillati</taxon>
        <taxon>Actinomycetota</taxon>
        <taxon>Actinomycetes</taxon>
        <taxon>Kitasatosporales</taxon>
        <taxon>Streptomycetaceae</taxon>
        <taxon>Streptomyces</taxon>
    </lineage>
</organism>
<dbReference type="Proteomes" id="UP000579531">
    <property type="component" value="Unassembled WGS sequence"/>
</dbReference>
<dbReference type="Gene3D" id="3.40.50.300">
    <property type="entry name" value="P-loop containing nucleotide triphosphate hydrolases"/>
    <property type="match status" value="1"/>
</dbReference>
<dbReference type="SUPFAM" id="SSF50978">
    <property type="entry name" value="WD40 repeat-like"/>
    <property type="match status" value="2"/>
</dbReference>
<dbReference type="PANTHER" id="PTHR19848:SF8">
    <property type="entry name" value="F-BOX AND WD REPEAT DOMAIN CONTAINING 7"/>
    <property type="match status" value="1"/>
</dbReference>
<evidence type="ECO:0000256" key="1">
    <source>
        <dbReference type="ARBA" id="ARBA00022574"/>
    </source>
</evidence>
<keyword evidence="2" id="KW-0677">Repeat</keyword>
<keyword evidence="1" id="KW-0853">WD repeat</keyword>
<keyword evidence="5" id="KW-1185">Reference proteome</keyword>
<proteinExistence type="predicted"/>
<dbReference type="RefSeq" id="WP_184851438.1">
    <property type="nucleotide sequence ID" value="NZ_BAABFE010000003.1"/>
</dbReference>
<dbReference type="InterPro" id="IPR015943">
    <property type="entry name" value="WD40/YVTN_repeat-like_dom_sf"/>
</dbReference>
<evidence type="ECO:0000256" key="2">
    <source>
        <dbReference type="ARBA" id="ARBA00022737"/>
    </source>
</evidence>
<dbReference type="PANTHER" id="PTHR19848">
    <property type="entry name" value="WD40 REPEAT PROTEIN"/>
    <property type="match status" value="1"/>
</dbReference>
<dbReference type="InterPro" id="IPR027417">
    <property type="entry name" value="P-loop_NTPase"/>
</dbReference>
<protein>
    <submittedName>
        <fullName evidence="4">WD40 repeat protein</fullName>
    </submittedName>
</protein>
<feature type="region of interest" description="Disordered" evidence="3">
    <location>
        <begin position="1182"/>
        <end position="1207"/>
    </location>
</feature>
<evidence type="ECO:0000313" key="5">
    <source>
        <dbReference type="Proteomes" id="UP000579531"/>
    </source>
</evidence>
<evidence type="ECO:0000313" key="4">
    <source>
        <dbReference type="EMBL" id="MBB5814735.1"/>
    </source>
</evidence>
<dbReference type="Gene3D" id="3.40.50.1460">
    <property type="match status" value="1"/>
</dbReference>
<accession>A0AA89TX18</accession>
<dbReference type="InterPro" id="IPR001680">
    <property type="entry name" value="WD40_rpt"/>
</dbReference>
<evidence type="ECO:0000256" key="3">
    <source>
        <dbReference type="SAM" id="MobiDB-lite"/>
    </source>
</evidence>